<evidence type="ECO:0000256" key="2">
    <source>
        <dbReference type="SAM" id="Phobius"/>
    </source>
</evidence>
<dbReference type="EMBL" id="JAHQIW010007146">
    <property type="protein sequence ID" value="KAJ1372463.1"/>
    <property type="molecule type" value="Genomic_DNA"/>
</dbReference>
<keyword evidence="4" id="KW-1185">Reference proteome</keyword>
<feature type="transmembrane region" description="Helical" evidence="2">
    <location>
        <begin position="41"/>
        <end position="65"/>
    </location>
</feature>
<keyword evidence="2" id="KW-0472">Membrane</keyword>
<evidence type="ECO:0000256" key="1">
    <source>
        <dbReference type="SAM" id="MobiDB-lite"/>
    </source>
</evidence>
<evidence type="ECO:0000313" key="4">
    <source>
        <dbReference type="Proteomes" id="UP001196413"/>
    </source>
</evidence>
<name>A0AAD5R9Y1_PARTN</name>
<dbReference type="AlphaFoldDB" id="A0AAD5R9Y1"/>
<keyword evidence="2" id="KW-1133">Transmembrane helix</keyword>
<evidence type="ECO:0000313" key="3">
    <source>
        <dbReference type="EMBL" id="KAJ1372463.1"/>
    </source>
</evidence>
<organism evidence="3 4">
    <name type="scientific">Parelaphostrongylus tenuis</name>
    <name type="common">Meningeal worm</name>
    <dbReference type="NCBI Taxonomy" id="148309"/>
    <lineage>
        <taxon>Eukaryota</taxon>
        <taxon>Metazoa</taxon>
        <taxon>Ecdysozoa</taxon>
        <taxon>Nematoda</taxon>
        <taxon>Chromadorea</taxon>
        <taxon>Rhabditida</taxon>
        <taxon>Rhabditina</taxon>
        <taxon>Rhabditomorpha</taxon>
        <taxon>Strongyloidea</taxon>
        <taxon>Metastrongylidae</taxon>
        <taxon>Parelaphostrongylus</taxon>
    </lineage>
</organism>
<proteinExistence type="predicted"/>
<feature type="transmembrane region" description="Helical" evidence="2">
    <location>
        <begin position="109"/>
        <end position="135"/>
    </location>
</feature>
<gene>
    <name evidence="3" type="ORF">KIN20_034630</name>
</gene>
<dbReference type="Proteomes" id="UP001196413">
    <property type="component" value="Unassembled WGS sequence"/>
</dbReference>
<protein>
    <submittedName>
        <fullName evidence="3">Uncharacterized protein</fullName>
    </submittedName>
</protein>
<feature type="transmembrane region" description="Helical" evidence="2">
    <location>
        <begin position="85"/>
        <end position="102"/>
    </location>
</feature>
<accession>A0AAD5R9Y1</accession>
<feature type="compositionally biased region" description="Polar residues" evidence="1">
    <location>
        <begin position="12"/>
        <end position="23"/>
    </location>
</feature>
<reference evidence="3" key="1">
    <citation type="submission" date="2021-06" db="EMBL/GenBank/DDBJ databases">
        <title>Parelaphostrongylus tenuis whole genome reference sequence.</title>
        <authorList>
            <person name="Garwood T.J."/>
            <person name="Larsen P.A."/>
            <person name="Fountain-Jones N.M."/>
            <person name="Garbe J.R."/>
            <person name="Macchietto M.G."/>
            <person name="Kania S.A."/>
            <person name="Gerhold R.W."/>
            <person name="Richards J.E."/>
            <person name="Wolf T.M."/>
        </authorList>
    </citation>
    <scope>NUCLEOTIDE SEQUENCE</scope>
    <source>
        <strain evidence="3">MNPRO001-30</strain>
        <tissue evidence="3">Meninges</tissue>
    </source>
</reference>
<keyword evidence="2" id="KW-0812">Transmembrane</keyword>
<comment type="caution">
    <text evidence="3">The sequence shown here is derived from an EMBL/GenBank/DDBJ whole genome shotgun (WGS) entry which is preliminary data.</text>
</comment>
<feature type="region of interest" description="Disordered" evidence="1">
    <location>
        <begin position="1"/>
        <end position="25"/>
    </location>
</feature>
<feature type="transmembrane region" description="Helical" evidence="2">
    <location>
        <begin position="141"/>
        <end position="164"/>
    </location>
</feature>
<feature type="compositionally biased region" description="Basic and acidic residues" evidence="1">
    <location>
        <begin position="1"/>
        <end position="11"/>
    </location>
</feature>
<sequence length="231" mass="26333">MMLFCRRDKQTQKQQRSRPTSTPKIDGYEEDFRAGAYHLRVAVACLLLAFWFIWIVAVVELAFYYRLWPIETCWSSLECRSLATIVLLHGIALLAGSIGWIFDSPLLTTFLMVPPVTFAGAVSGVLITFSIFDIASQKYDFAAFSSLCLLCFWVIIVHIVMIIGKYCRYLRDLRDLKKRNSFNIDVFKESFFGTPPLVAFNGMEVARGSTLSDSIQDDIFGDDYELDVVLQ</sequence>